<reference evidence="12 13" key="1">
    <citation type="submission" date="2016-08" db="EMBL/GenBank/DDBJ databases">
        <authorList>
            <person name="Seilhamer J.J."/>
        </authorList>
    </citation>
    <scope>NUCLEOTIDE SEQUENCE [LARGE SCALE GENOMIC DNA]</scope>
    <source>
        <strain evidence="12 13">DX4</strain>
    </source>
</reference>
<protein>
    <recommendedName>
        <fullName evidence="14">TonB-linked outer membrane protein, SusC/RagA family</fullName>
    </recommendedName>
</protein>
<feature type="domain" description="TonB-dependent receptor plug" evidence="11">
    <location>
        <begin position="223"/>
        <end position="331"/>
    </location>
</feature>
<evidence type="ECO:0000256" key="9">
    <source>
        <dbReference type="RuleBase" id="RU003357"/>
    </source>
</evidence>
<accession>A0A1D7QIR7</accession>
<dbReference type="Gene3D" id="2.60.40.1120">
    <property type="entry name" value="Carboxypeptidase-like, regulatory domain"/>
    <property type="match status" value="1"/>
</dbReference>
<keyword evidence="7 8" id="KW-0998">Cell outer membrane</keyword>
<dbReference type="Proteomes" id="UP000094313">
    <property type="component" value="Chromosome"/>
</dbReference>
<evidence type="ECO:0000256" key="3">
    <source>
        <dbReference type="ARBA" id="ARBA00022452"/>
    </source>
</evidence>
<dbReference type="PROSITE" id="PS52016">
    <property type="entry name" value="TONB_DEPENDENT_REC_3"/>
    <property type="match status" value="1"/>
</dbReference>
<evidence type="ECO:0000256" key="6">
    <source>
        <dbReference type="ARBA" id="ARBA00023136"/>
    </source>
</evidence>
<evidence type="ECO:0000259" key="11">
    <source>
        <dbReference type="Pfam" id="PF07715"/>
    </source>
</evidence>
<dbReference type="NCBIfam" id="TIGR04056">
    <property type="entry name" value="OMP_RagA_SusC"/>
    <property type="match status" value="1"/>
</dbReference>
<evidence type="ECO:0000313" key="12">
    <source>
        <dbReference type="EMBL" id="AOM78520.1"/>
    </source>
</evidence>
<dbReference type="InterPro" id="IPR039426">
    <property type="entry name" value="TonB-dep_rcpt-like"/>
</dbReference>
<evidence type="ECO:0000256" key="1">
    <source>
        <dbReference type="ARBA" id="ARBA00004571"/>
    </source>
</evidence>
<keyword evidence="6 8" id="KW-0472">Membrane</keyword>
<evidence type="ECO:0000256" key="2">
    <source>
        <dbReference type="ARBA" id="ARBA00022448"/>
    </source>
</evidence>
<proteinExistence type="inferred from homology"/>
<name>A0A1D7QIR7_9SPHI</name>
<dbReference type="InterPro" id="IPR036942">
    <property type="entry name" value="Beta-barrel_TonB_sf"/>
</dbReference>
<dbReference type="InterPro" id="IPR023996">
    <property type="entry name" value="TonB-dep_OMP_SusC/RagA"/>
</dbReference>
<organism evidence="12 13">
    <name type="scientific">Pedobacter steynii</name>
    <dbReference type="NCBI Taxonomy" id="430522"/>
    <lineage>
        <taxon>Bacteria</taxon>
        <taxon>Pseudomonadati</taxon>
        <taxon>Bacteroidota</taxon>
        <taxon>Sphingobacteriia</taxon>
        <taxon>Sphingobacteriales</taxon>
        <taxon>Sphingobacteriaceae</taxon>
        <taxon>Pedobacter</taxon>
    </lineage>
</organism>
<dbReference type="GO" id="GO:0009279">
    <property type="term" value="C:cell outer membrane"/>
    <property type="evidence" value="ECO:0007669"/>
    <property type="project" value="UniProtKB-SubCell"/>
</dbReference>
<dbReference type="NCBIfam" id="TIGR04057">
    <property type="entry name" value="SusC_RagA_signa"/>
    <property type="match status" value="1"/>
</dbReference>
<comment type="similarity">
    <text evidence="8 9">Belongs to the TonB-dependent receptor family.</text>
</comment>
<dbReference type="Pfam" id="PF13715">
    <property type="entry name" value="CarbopepD_reg_2"/>
    <property type="match status" value="1"/>
</dbReference>
<dbReference type="KEGG" id="psty:BFS30_15845"/>
<keyword evidence="5 9" id="KW-0798">TonB box</keyword>
<keyword evidence="13" id="KW-1185">Reference proteome</keyword>
<dbReference type="EMBL" id="CP017141">
    <property type="protein sequence ID" value="AOM78520.1"/>
    <property type="molecule type" value="Genomic_DNA"/>
</dbReference>
<dbReference type="SUPFAM" id="SSF49464">
    <property type="entry name" value="Carboxypeptidase regulatory domain-like"/>
    <property type="match status" value="1"/>
</dbReference>
<dbReference type="InterPro" id="IPR037066">
    <property type="entry name" value="Plug_dom_sf"/>
</dbReference>
<dbReference type="AlphaFoldDB" id="A0A1D7QIR7"/>
<dbReference type="Pfam" id="PF00593">
    <property type="entry name" value="TonB_dep_Rec_b-barrel"/>
    <property type="match status" value="1"/>
</dbReference>
<sequence>MKINAFNLAMPKTWRPSKILIVMKLTTFLMMISLMYASAKGYSQINLNERNTTLDKVFQLIEKQTDYVFIIRNYDASRANISVKLRNVSINEALTQCLKDLPLTFKIIGKNIAIVEKEMAREQLNTPVILPVDVRGRVLDAKGQPLPGVNVMVKGIAGKGTSTDIEGRFSLNANPGDLLVFSFIGFKKKEIRVETALVPDIMLEEEPAQLESVVVVGYGAVKKTDLTGSVSSIGAEKITQVKGVSNVAQTLQGQMAGVQVNQGSGQPGEGMKISIRGTNSISGDNAPLYVIDGILSQGISAQLNVDDIATIDVLKDASSTAIYGSRGANGVIMITTKSGKTGKLQVNYDGYYGFQDLRKRKDLIDASEYGQLQNEVAANDGQPLPFTAEEIKALGKGTDWQSLVYKTAPVQNHTLSFSGGSDHTKYYTSLGYFDQNGIIENSNYRRFSSRINLDQKLNEKIKFNTNLSVVQDRYRQANYAGADFGGVPFQTMVMPPTQGVYDADGKYTVFTGVSWGQTNPIGVAKEQYNPSNTLRILGSAAFTYEVIKDLKLKSSVSIDANNNKTDLYNPPSITFGQPAGKASKSYSNNSSFVNENTLNYNRAFGQHHLDVLAGFSYQYDKNEGLNSNEASGFVTDDYLNHNIQGATNKALPSTSFGERNLISYLGRVNYNYMGRYFATFTGRYDGSSVFGENNKYAFFPSAALAWILSEEDFLKNNATISNLKLRASYGASGSQAISPYQTLARVSAVNPIFNNQPVLGYVLGSLPNRNLKWETTKELDFGLDLGLLQNRIQFTADYYDKKTNDLLLSVDLPQSSGFSAVLQNLGSVQNRGFEFQLNTRNIEGQDFKWSSSLTFSHNTNKVTDLGKAADGSPIVYKEVRAGGNWFPMILGQPMHSFYGQTVAGVYQSDAEALANGEPQKRAGEYKFLDYNGDGRVDDADKHVLANMTPKFTFGFNNSFNYKNFDLSLLFVGSFGNKIVNEFRKYNLTLNGLWTPTQEAFDARWRGPGTSETGDKPSKGSMQYTRDYANSLWVENGSYLKLRDVTLGYTFSPKLLKALNIASIRFYASAQNYFTITKYSGYDPEVSWSVSTVNGWDRGNYPAAKSITTGVKVNF</sequence>
<dbReference type="InterPro" id="IPR008969">
    <property type="entry name" value="CarboxyPept-like_regulatory"/>
</dbReference>
<gene>
    <name evidence="12" type="ORF">BFS30_15845</name>
</gene>
<dbReference type="InterPro" id="IPR012910">
    <property type="entry name" value="Plug_dom"/>
</dbReference>
<dbReference type="InterPro" id="IPR023997">
    <property type="entry name" value="TonB-dep_OMP_SusC/RagA_CS"/>
</dbReference>
<evidence type="ECO:0000256" key="5">
    <source>
        <dbReference type="ARBA" id="ARBA00023077"/>
    </source>
</evidence>
<evidence type="ECO:0000313" key="13">
    <source>
        <dbReference type="Proteomes" id="UP000094313"/>
    </source>
</evidence>
<evidence type="ECO:0000259" key="10">
    <source>
        <dbReference type="Pfam" id="PF00593"/>
    </source>
</evidence>
<dbReference type="Gene3D" id="2.40.170.20">
    <property type="entry name" value="TonB-dependent receptor, beta-barrel domain"/>
    <property type="match status" value="1"/>
</dbReference>
<evidence type="ECO:0000256" key="8">
    <source>
        <dbReference type="PROSITE-ProRule" id="PRU01360"/>
    </source>
</evidence>
<keyword evidence="3 8" id="KW-1134">Transmembrane beta strand</keyword>
<evidence type="ECO:0000256" key="4">
    <source>
        <dbReference type="ARBA" id="ARBA00022692"/>
    </source>
</evidence>
<evidence type="ECO:0008006" key="14">
    <source>
        <dbReference type="Google" id="ProtNLM"/>
    </source>
</evidence>
<keyword evidence="4 8" id="KW-0812">Transmembrane</keyword>
<dbReference type="Gene3D" id="2.170.130.10">
    <property type="entry name" value="TonB-dependent receptor, plug domain"/>
    <property type="match status" value="1"/>
</dbReference>
<feature type="domain" description="TonB-dependent receptor-like beta-barrel" evidence="10">
    <location>
        <begin position="498"/>
        <end position="1071"/>
    </location>
</feature>
<dbReference type="InterPro" id="IPR000531">
    <property type="entry name" value="Beta-barrel_TonB"/>
</dbReference>
<comment type="subcellular location">
    <subcellularLocation>
        <location evidence="1 8">Cell outer membrane</location>
        <topology evidence="1 8">Multi-pass membrane protein</topology>
    </subcellularLocation>
</comment>
<dbReference type="SUPFAM" id="SSF56935">
    <property type="entry name" value="Porins"/>
    <property type="match status" value="1"/>
</dbReference>
<dbReference type="Pfam" id="PF07715">
    <property type="entry name" value="Plug"/>
    <property type="match status" value="1"/>
</dbReference>
<evidence type="ECO:0000256" key="7">
    <source>
        <dbReference type="ARBA" id="ARBA00023237"/>
    </source>
</evidence>
<keyword evidence="2 8" id="KW-0813">Transport</keyword>